<evidence type="ECO:0000259" key="6">
    <source>
        <dbReference type="Pfam" id="PF08159"/>
    </source>
</evidence>
<feature type="compositionally biased region" description="Basic and acidic residues" evidence="5">
    <location>
        <begin position="134"/>
        <end position="150"/>
    </location>
</feature>
<evidence type="ECO:0000313" key="8">
    <source>
        <dbReference type="EMBL" id="KAK2707531.1"/>
    </source>
</evidence>
<feature type="domain" description="ESF1 RRM" evidence="7">
    <location>
        <begin position="224"/>
        <end position="367"/>
    </location>
</feature>
<sequence>MEASRDPRFSKIRNDPRFKPLPKSKKKVQIDKRFHGMFKDSKFKIKYQVDKRGRPINLTSEDHLNRYYAMSSSDESSDTEEEEDQKTKEDKNNKKLSATERKNELSITKSEKKKKKLIEKNQEKILVKSKKPQNKSDKNVKVLNGFKEEHSEEQETNSDESEEEKELDVKEKLKDLSLDYARGEGILGSDSSDDSDESSVEDEEDVSHPWGELDAEADKTDESTKRLAICNMDWDRIHAVDLMVLLNSFISGNGSIKSVTIYPSEFGLERMKEDEIRGPKEIVESKALDISDEEDDESDYQTEKLRQYQLNRLKYYYAVAVFDSVETASKVYEECDGMEYESSATKLDLRFIPDDMEFEHDPNDECTSLPDPTRYEPKFFVNSALQQAKVELTWEENDPLRKANMEKLFENPKNGKGANIDESVIRQYLATSSSEGEESDVENTEDNTGDANEDNVAKYRALLAEIDKPKEEKEMEMEITWGVGLKEKVEQLVEKKLSGKDKLTPWEQYLEKKREKRKQNREKTKLEETEGTSQTESEDDTPSDIDMNDPYFKEEFVNNPEFEKLKKKSKKKLSAKKNSNPEEGLKQQKAELELLLGDDDGRKHFSLKNILKNEESGKKKKKKKNQEDFEEARKEEDFKINVEDPRFSALFSSHHYNVDPSDQNFKKTKAMEVILAEKQKRRANINQEEHTVLEKRQKLEGKCLDPTLSNLVRRVKSKVNSASLKPNVKR</sequence>
<keyword evidence="3" id="KW-0175">Coiled coil</keyword>
<feature type="compositionally biased region" description="Basic residues" evidence="5">
    <location>
        <begin position="565"/>
        <end position="575"/>
    </location>
</feature>
<keyword evidence="4" id="KW-0539">Nucleus</keyword>
<dbReference type="EMBL" id="JAVRJZ010000019">
    <property type="protein sequence ID" value="KAK2707531.1"/>
    <property type="molecule type" value="Genomic_DNA"/>
</dbReference>
<evidence type="ECO:0000256" key="1">
    <source>
        <dbReference type="ARBA" id="ARBA00004604"/>
    </source>
</evidence>
<dbReference type="InterPro" id="IPR039754">
    <property type="entry name" value="Esf1"/>
</dbReference>
<comment type="similarity">
    <text evidence="2">Belongs to the ESF1 family.</text>
</comment>
<dbReference type="InterPro" id="IPR056750">
    <property type="entry name" value="RRM_ESF1"/>
</dbReference>
<dbReference type="AlphaFoldDB" id="A0AA88KZR2"/>
<organism evidence="8 9">
    <name type="scientific">Artemia franciscana</name>
    <name type="common">Brine shrimp</name>
    <name type="synonym">Artemia sanfranciscana</name>
    <dbReference type="NCBI Taxonomy" id="6661"/>
    <lineage>
        <taxon>Eukaryota</taxon>
        <taxon>Metazoa</taxon>
        <taxon>Ecdysozoa</taxon>
        <taxon>Arthropoda</taxon>
        <taxon>Crustacea</taxon>
        <taxon>Branchiopoda</taxon>
        <taxon>Anostraca</taxon>
        <taxon>Artemiidae</taxon>
        <taxon>Artemia</taxon>
    </lineage>
</organism>
<feature type="compositionally biased region" description="Basic and acidic residues" evidence="5">
    <location>
        <begin position="551"/>
        <end position="564"/>
    </location>
</feature>
<name>A0AA88KZR2_ARTSF</name>
<feature type="region of interest" description="Disordered" evidence="5">
    <location>
        <begin position="503"/>
        <end position="590"/>
    </location>
</feature>
<feature type="compositionally biased region" description="Basic and acidic residues" evidence="5">
    <location>
        <begin position="1"/>
        <end position="18"/>
    </location>
</feature>
<feature type="region of interest" description="Disordered" evidence="5">
    <location>
        <begin position="430"/>
        <end position="456"/>
    </location>
</feature>
<dbReference type="GO" id="GO:0005730">
    <property type="term" value="C:nucleolus"/>
    <property type="evidence" value="ECO:0007669"/>
    <property type="project" value="UniProtKB-SubCell"/>
</dbReference>
<evidence type="ECO:0000256" key="4">
    <source>
        <dbReference type="ARBA" id="ARBA00023242"/>
    </source>
</evidence>
<comment type="caution">
    <text evidence="8">The sequence shown here is derived from an EMBL/GenBank/DDBJ whole genome shotgun (WGS) entry which is preliminary data.</text>
</comment>
<dbReference type="GO" id="GO:0003723">
    <property type="term" value="F:RNA binding"/>
    <property type="evidence" value="ECO:0007669"/>
    <property type="project" value="TreeGrafter"/>
</dbReference>
<feature type="compositionally biased region" description="Acidic residues" evidence="5">
    <location>
        <begin position="191"/>
        <end position="205"/>
    </location>
</feature>
<feature type="region of interest" description="Disordered" evidence="5">
    <location>
        <begin position="1"/>
        <end position="32"/>
    </location>
</feature>
<evidence type="ECO:0000313" key="9">
    <source>
        <dbReference type="Proteomes" id="UP001187531"/>
    </source>
</evidence>
<dbReference type="PANTHER" id="PTHR12202">
    <property type="entry name" value="ESF1 HOMOLOG"/>
    <property type="match status" value="1"/>
</dbReference>
<dbReference type="GO" id="GO:0006364">
    <property type="term" value="P:rRNA processing"/>
    <property type="evidence" value="ECO:0007669"/>
    <property type="project" value="InterPro"/>
</dbReference>
<feature type="domain" description="NUC153" evidence="6">
    <location>
        <begin position="644"/>
        <end position="672"/>
    </location>
</feature>
<dbReference type="Pfam" id="PF08159">
    <property type="entry name" value="NUC153"/>
    <property type="match status" value="1"/>
</dbReference>
<dbReference type="Proteomes" id="UP001187531">
    <property type="component" value="Unassembled WGS sequence"/>
</dbReference>
<evidence type="ECO:0000256" key="3">
    <source>
        <dbReference type="ARBA" id="ARBA00023054"/>
    </source>
</evidence>
<evidence type="ECO:0000256" key="2">
    <source>
        <dbReference type="ARBA" id="ARBA00009087"/>
    </source>
</evidence>
<feature type="region of interest" description="Disordered" evidence="5">
    <location>
        <begin position="607"/>
        <end position="635"/>
    </location>
</feature>
<evidence type="ECO:0000256" key="5">
    <source>
        <dbReference type="SAM" id="MobiDB-lite"/>
    </source>
</evidence>
<comment type="subcellular location">
    <subcellularLocation>
        <location evidence="1">Nucleus</location>
        <location evidence="1">Nucleolus</location>
    </subcellularLocation>
</comment>
<feature type="compositionally biased region" description="Basic and acidic residues" evidence="5">
    <location>
        <begin position="503"/>
        <end position="513"/>
    </location>
</feature>
<dbReference type="Pfam" id="PF25121">
    <property type="entry name" value="RRM_ESF1"/>
    <property type="match status" value="1"/>
</dbReference>
<dbReference type="InterPro" id="IPR012580">
    <property type="entry name" value="NUC153"/>
</dbReference>
<feature type="compositionally biased region" description="Acidic residues" evidence="5">
    <location>
        <begin position="435"/>
        <end position="453"/>
    </location>
</feature>
<feature type="region of interest" description="Disordered" evidence="5">
    <location>
        <begin position="51"/>
        <end position="171"/>
    </location>
</feature>
<feature type="compositionally biased region" description="Basic and acidic residues" evidence="5">
    <location>
        <begin position="625"/>
        <end position="635"/>
    </location>
</feature>
<accession>A0AA88KZR2</accession>
<feature type="compositionally biased region" description="Acidic residues" evidence="5">
    <location>
        <begin position="151"/>
        <end position="166"/>
    </location>
</feature>
<feature type="region of interest" description="Disordered" evidence="5">
    <location>
        <begin position="183"/>
        <end position="222"/>
    </location>
</feature>
<feature type="compositionally biased region" description="Acidic residues" evidence="5">
    <location>
        <begin position="536"/>
        <end position="547"/>
    </location>
</feature>
<protein>
    <submittedName>
        <fullName evidence="8">Uncharacterized protein</fullName>
    </submittedName>
</protein>
<dbReference type="PANTHER" id="PTHR12202:SF0">
    <property type="entry name" value="ESF1 HOMOLOG"/>
    <property type="match status" value="1"/>
</dbReference>
<keyword evidence="9" id="KW-1185">Reference proteome</keyword>
<reference evidence="8" key="1">
    <citation type="submission" date="2023-07" db="EMBL/GenBank/DDBJ databases">
        <title>Chromosome-level genome assembly of Artemia franciscana.</title>
        <authorList>
            <person name="Jo E."/>
        </authorList>
    </citation>
    <scope>NUCLEOTIDE SEQUENCE</scope>
    <source>
        <tissue evidence="8">Whole body</tissue>
    </source>
</reference>
<gene>
    <name evidence="8" type="ORF">QYM36_015291</name>
</gene>
<feature type="compositionally biased region" description="Basic and acidic residues" evidence="5">
    <location>
        <begin position="85"/>
        <end position="104"/>
    </location>
</feature>
<proteinExistence type="inferred from homology"/>
<feature type="compositionally biased region" description="Acidic residues" evidence="5">
    <location>
        <begin position="75"/>
        <end position="84"/>
    </location>
</feature>
<evidence type="ECO:0000259" key="7">
    <source>
        <dbReference type="Pfam" id="PF25121"/>
    </source>
</evidence>
<feature type="compositionally biased region" description="Basic and acidic residues" evidence="5">
    <location>
        <begin position="579"/>
        <end position="590"/>
    </location>
</feature>